<feature type="compositionally biased region" description="Pro residues" evidence="6">
    <location>
        <begin position="60"/>
        <end position="72"/>
    </location>
</feature>
<dbReference type="AlphaFoldDB" id="A0A8D6ZSM1"/>
<dbReference type="Pfam" id="PF07851">
    <property type="entry name" value="TMEM120A-B"/>
    <property type="match status" value="1"/>
</dbReference>
<comment type="similarity">
    <text evidence="2">Belongs to the TMEM120 family.</text>
</comment>
<keyword evidence="5" id="KW-0472">Membrane</keyword>
<dbReference type="GO" id="GO:0016020">
    <property type="term" value="C:membrane"/>
    <property type="evidence" value="ECO:0007669"/>
    <property type="project" value="UniProtKB-SubCell"/>
</dbReference>
<dbReference type="EMBL" id="HG996474">
    <property type="protein sequence ID" value="CAG1835834.1"/>
    <property type="molecule type" value="Genomic_DNA"/>
</dbReference>
<dbReference type="InterPro" id="IPR012926">
    <property type="entry name" value="TMEM120A/B"/>
</dbReference>
<evidence type="ECO:0000256" key="1">
    <source>
        <dbReference type="ARBA" id="ARBA00004141"/>
    </source>
</evidence>
<feature type="non-terminal residue" evidence="7">
    <location>
        <position position="1"/>
    </location>
</feature>
<gene>
    <name evidence="7" type="ORF">GSMUA_238030.1</name>
</gene>
<organism evidence="7">
    <name type="scientific">Musa acuminata subsp. malaccensis</name>
    <name type="common">Wild banana</name>
    <name type="synonym">Musa malaccensis</name>
    <dbReference type="NCBI Taxonomy" id="214687"/>
    <lineage>
        <taxon>Eukaryota</taxon>
        <taxon>Viridiplantae</taxon>
        <taxon>Streptophyta</taxon>
        <taxon>Embryophyta</taxon>
        <taxon>Tracheophyta</taxon>
        <taxon>Spermatophyta</taxon>
        <taxon>Magnoliopsida</taxon>
        <taxon>Liliopsida</taxon>
        <taxon>Zingiberales</taxon>
        <taxon>Musaceae</taxon>
        <taxon>Musa</taxon>
    </lineage>
</organism>
<evidence type="ECO:0000256" key="6">
    <source>
        <dbReference type="SAM" id="MobiDB-lite"/>
    </source>
</evidence>
<name>A0A8D6ZSM1_MUSAM</name>
<proteinExistence type="inferred from homology"/>
<keyword evidence="3" id="KW-0812">Transmembrane</keyword>
<protein>
    <submittedName>
        <fullName evidence="7">(wild Malaysian banana) hypothetical protein</fullName>
    </submittedName>
</protein>
<keyword evidence="4" id="KW-1133">Transmembrane helix</keyword>
<sequence length="158" mass="17563">ICFFNLLYSHPQIGARFLYVVPLPAALCERRTTPRAPTAARDLPTRLRGWLTGPASYTMPLPPSSPGPPPTSNPSATARKLRYSVETSLKNSAVDAMVVTKVEEELNRARRYALNDDDAASLLPSKAQGRFLKMFLGAVNVRATRKEVQLKVKEYNNY</sequence>
<feature type="non-terminal residue" evidence="7">
    <location>
        <position position="158"/>
    </location>
</feature>
<evidence type="ECO:0000256" key="3">
    <source>
        <dbReference type="ARBA" id="ARBA00022692"/>
    </source>
</evidence>
<evidence type="ECO:0000313" key="7">
    <source>
        <dbReference type="EMBL" id="CAG1835834.1"/>
    </source>
</evidence>
<comment type="subcellular location">
    <subcellularLocation>
        <location evidence="1">Membrane</location>
        <topology evidence="1">Multi-pass membrane protein</topology>
    </subcellularLocation>
</comment>
<feature type="region of interest" description="Disordered" evidence="6">
    <location>
        <begin position="58"/>
        <end position="77"/>
    </location>
</feature>
<evidence type="ECO:0000256" key="2">
    <source>
        <dbReference type="ARBA" id="ARBA00009700"/>
    </source>
</evidence>
<evidence type="ECO:0000256" key="5">
    <source>
        <dbReference type="ARBA" id="ARBA00023136"/>
    </source>
</evidence>
<evidence type="ECO:0000256" key="4">
    <source>
        <dbReference type="ARBA" id="ARBA00022989"/>
    </source>
</evidence>
<reference evidence="7" key="1">
    <citation type="submission" date="2021-03" db="EMBL/GenBank/DDBJ databases">
        <authorList>
            <consortium name="Genoscope - CEA"/>
            <person name="William W."/>
        </authorList>
    </citation>
    <scope>NUCLEOTIDE SEQUENCE</scope>
    <source>
        <strain evidence="7">Doubled-haploid Pahang</strain>
    </source>
</reference>
<accession>A0A8D6ZSM1</accession>